<accession>X0YIU7</accession>
<proteinExistence type="predicted"/>
<sequence>MSGKTLTIRQAINHWNLYSLRIFIGREKQRLSGGKTIVNLNEDTGNYGMYIHSDFYNKYKHLDKRPLRLKAKDKFGFRF</sequence>
<evidence type="ECO:0000313" key="1">
    <source>
        <dbReference type="EMBL" id="GAG48498.1"/>
    </source>
</evidence>
<name>X0YIU7_9ZZZZ</name>
<dbReference type="AlphaFoldDB" id="X0YIU7"/>
<comment type="caution">
    <text evidence="1">The sequence shown here is derived from an EMBL/GenBank/DDBJ whole genome shotgun (WGS) entry which is preliminary data.</text>
</comment>
<reference evidence="1" key="1">
    <citation type="journal article" date="2014" name="Front. Microbiol.">
        <title>High frequency of phylogenetically diverse reductive dehalogenase-homologous genes in deep subseafloor sedimentary metagenomes.</title>
        <authorList>
            <person name="Kawai M."/>
            <person name="Futagami T."/>
            <person name="Toyoda A."/>
            <person name="Takaki Y."/>
            <person name="Nishi S."/>
            <person name="Hori S."/>
            <person name="Arai W."/>
            <person name="Tsubouchi T."/>
            <person name="Morono Y."/>
            <person name="Uchiyama I."/>
            <person name="Ito T."/>
            <person name="Fujiyama A."/>
            <person name="Inagaki F."/>
            <person name="Takami H."/>
        </authorList>
    </citation>
    <scope>NUCLEOTIDE SEQUENCE</scope>
    <source>
        <strain evidence="1">Expedition CK06-06</strain>
    </source>
</reference>
<gene>
    <name evidence="1" type="ORF">S01H1_75305</name>
</gene>
<protein>
    <submittedName>
        <fullName evidence="1">Uncharacterized protein</fullName>
    </submittedName>
</protein>
<dbReference type="EMBL" id="BARS01050441">
    <property type="protein sequence ID" value="GAG48498.1"/>
    <property type="molecule type" value="Genomic_DNA"/>
</dbReference>
<organism evidence="1">
    <name type="scientific">marine sediment metagenome</name>
    <dbReference type="NCBI Taxonomy" id="412755"/>
    <lineage>
        <taxon>unclassified sequences</taxon>
        <taxon>metagenomes</taxon>
        <taxon>ecological metagenomes</taxon>
    </lineage>
</organism>